<name>A0ABS9TBU2_9PSEU</name>
<evidence type="ECO:0000256" key="4">
    <source>
        <dbReference type="SAM" id="SignalP"/>
    </source>
</evidence>
<gene>
    <name evidence="6" type="ORF">MMF94_10005</name>
</gene>
<keyword evidence="7" id="KW-1185">Reference proteome</keyword>
<dbReference type="InterPro" id="IPR015168">
    <property type="entry name" value="SsuA/THI5"/>
</dbReference>
<feature type="domain" description="Solute-binding protein family 3/N-terminal" evidence="5">
    <location>
        <begin position="27"/>
        <end position="243"/>
    </location>
</feature>
<evidence type="ECO:0000256" key="1">
    <source>
        <dbReference type="ARBA" id="ARBA00004418"/>
    </source>
</evidence>
<comment type="similarity">
    <text evidence="2">Belongs to the bacterial solute-binding protein SsuA/TauA family.</text>
</comment>
<evidence type="ECO:0000259" key="5">
    <source>
        <dbReference type="SMART" id="SM00062"/>
    </source>
</evidence>
<dbReference type="Proteomes" id="UP001299970">
    <property type="component" value="Unassembled WGS sequence"/>
</dbReference>
<evidence type="ECO:0000313" key="7">
    <source>
        <dbReference type="Proteomes" id="UP001299970"/>
    </source>
</evidence>
<evidence type="ECO:0000256" key="3">
    <source>
        <dbReference type="ARBA" id="ARBA00022729"/>
    </source>
</evidence>
<feature type="chain" id="PRO_5045169313" evidence="4">
    <location>
        <begin position="24"/>
        <end position="324"/>
    </location>
</feature>
<dbReference type="Gene3D" id="3.40.190.10">
    <property type="entry name" value="Periplasmic binding protein-like II"/>
    <property type="match status" value="2"/>
</dbReference>
<evidence type="ECO:0000313" key="6">
    <source>
        <dbReference type="EMBL" id="MCH6166014.1"/>
    </source>
</evidence>
<feature type="signal peptide" evidence="4">
    <location>
        <begin position="1"/>
        <end position="23"/>
    </location>
</feature>
<dbReference type="InterPro" id="IPR001638">
    <property type="entry name" value="Solute-binding_3/MltF_N"/>
</dbReference>
<dbReference type="PANTHER" id="PTHR30024">
    <property type="entry name" value="ALIPHATIC SULFONATES-BINDING PROTEIN-RELATED"/>
    <property type="match status" value="1"/>
</dbReference>
<accession>A0ABS9TBU2</accession>
<organism evidence="6 7">
    <name type="scientific">Pseudonocardia alaniniphila</name>
    <dbReference type="NCBI Taxonomy" id="75291"/>
    <lineage>
        <taxon>Bacteria</taxon>
        <taxon>Bacillati</taxon>
        <taxon>Actinomycetota</taxon>
        <taxon>Actinomycetes</taxon>
        <taxon>Pseudonocardiales</taxon>
        <taxon>Pseudonocardiaceae</taxon>
        <taxon>Pseudonocardia</taxon>
    </lineage>
</organism>
<comment type="subcellular location">
    <subcellularLocation>
        <location evidence="1">Periplasm</location>
    </subcellularLocation>
</comment>
<dbReference type="SMART" id="SM00062">
    <property type="entry name" value="PBPb"/>
    <property type="match status" value="1"/>
</dbReference>
<comment type="caution">
    <text evidence="6">The sequence shown here is derived from an EMBL/GenBank/DDBJ whole genome shotgun (WGS) entry which is preliminary data.</text>
</comment>
<sequence length="324" mass="34520">MKIVGALLSAAVVTMALAVPACAAQSSLTVNVFQGMQNLPLFAAQQKGFFAERGLSVNLEITPSSDEQRAGLADGKYQIIHCGIDNGVAMADVAKVDVAAVIGGDNGFNRLIVQPDIHAISDLRGKTVIVDAPDTAYAFQLYEMLKRGGLDKGEYTIKSVGATAKRLVDIQQNKDDKASMLNPPFAFTAQNDGLKDQGSAVSTIGPYQATAGIVLRSWAKDHPDILIKYLEAYIEGLRYVLDPKNKDEATKMLADGLKLPPDVAAATYAVATDPAEGLAKDGRFDGPGFDNVLRLRADWTGHAPRPAAAYFDLSYYEKALAGLG</sequence>
<protein>
    <submittedName>
        <fullName evidence="6">ABC transporter substrate-binding protein</fullName>
    </submittedName>
</protein>
<keyword evidence="3 4" id="KW-0732">Signal</keyword>
<proteinExistence type="inferred from homology"/>
<dbReference type="SUPFAM" id="SSF53850">
    <property type="entry name" value="Periplasmic binding protein-like II"/>
    <property type="match status" value="1"/>
</dbReference>
<reference evidence="6 7" key="1">
    <citation type="submission" date="2022-03" db="EMBL/GenBank/DDBJ databases">
        <title>Pseudonocardia alaer sp. nov., a novel actinomycete isolated from reed forest soil.</title>
        <authorList>
            <person name="Wang L."/>
        </authorList>
    </citation>
    <scope>NUCLEOTIDE SEQUENCE [LARGE SCALE GENOMIC DNA]</scope>
    <source>
        <strain evidence="6 7">Y-16303</strain>
    </source>
</reference>
<dbReference type="RefSeq" id="WP_241036050.1">
    <property type="nucleotide sequence ID" value="NZ_BAAAJF010000020.1"/>
</dbReference>
<dbReference type="Pfam" id="PF09084">
    <property type="entry name" value="NMT1"/>
    <property type="match status" value="1"/>
</dbReference>
<dbReference type="EMBL" id="JAKXMK010000008">
    <property type="protein sequence ID" value="MCH6166014.1"/>
    <property type="molecule type" value="Genomic_DNA"/>
</dbReference>
<evidence type="ECO:0000256" key="2">
    <source>
        <dbReference type="ARBA" id="ARBA00010742"/>
    </source>
</evidence>
<dbReference type="PANTHER" id="PTHR30024:SF47">
    <property type="entry name" value="TAURINE-BINDING PERIPLASMIC PROTEIN"/>
    <property type="match status" value="1"/>
</dbReference>